<dbReference type="OrthoDB" id="47089at2759"/>
<sequence length="355" mass="40557">MHPRNVGTAKRKKQADCSTDQESDAVRLCWWGVRGYACNGRMKMKPRRRPERRSKLALSIAACAFLFLSFRHAVSRNWKDTSKDTGSDSGYEVQQVTNNVEQAGSHEEIPIYTWPAAISEEPDHLDFIDFDTLIPTGFHSIDLAHREGLLHTGHVLYVMDSAGMLLLLKRSNEVVTCPGTWSLLGEHAERGEDAIESAIRGLREELGLSAVSFVKGEFENTWSAEFEPNGTKRRRTTNSPRANISLATKLPLYYIRFYGPRSDDRIDRQLTYLWIVQFSEPQRKLDFKFDHEVKDHKWLSVEDLAGWLSEDARKSKEFTKYWKAKDGVRDSGPSRGDFCHGTIVSLYLKGLEQLL</sequence>
<protein>
    <recommendedName>
        <fullName evidence="1">Nudix hydrolase domain-containing protein</fullName>
    </recommendedName>
</protein>
<dbReference type="InterPro" id="IPR000086">
    <property type="entry name" value="NUDIX_hydrolase_dom"/>
</dbReference>
<organism evidence="2 3">
    <name type="scientific">Thalassiosira oceanica</name>
    <name type="common">Marine diatom</name>
    <dbReference type="NCBI Taxonomy" id="159749"/>
    <lineage>
        <taxon>Eukaryota</taxon>
        <taxon>Sar</taxon>
        <taxon>Stramenopiles</taxon>
        <taxon>Ochrophyta</taxon>
        <taxon>Bacillariophyta</taxon>
        <taxon>Coscinodiscophyceae</taxon>
        <taxon>Thalassiosirophycidae</taxon>
        <taxon>Thalassiosirales</taxon>
        <taxon>Thalassiosiraceae</taxon>
        <taxon>Thalassiosira</taxon>
    </lineage>
</organism>
<keyword evidence="3" id="KW-1185">Reference proteome</keyword>
<dbReference type="Proteomes" id="UP000266841">
    <property type="component" value="Unassembled WGS sequence"/>
</dbReference>
<evidence type="ECO:0000313" key="2">
    <source>
        <dbReference type="EMBL" id="EJK70570.1"/>
    </source>
</evidence>
<proteinExistence type="predicted"/>
<dbReference type="Pfam" id="PF00293">
    <property type="entry name" value="NUDIX"/>
    <property type="match status" value="1"/>
</dbReference>
<evidence type="ECO:0000259" key="1">
    <source>
        <dbReference type="PROSITE" id="PS51462"/>
    </source>
</evidence>
<dbReference type="Gene3D" id="3.90.79.10">
    <property type="entry name" value="Nucleoside Triphosphate Pyrophosphohydrolase"/>
    <property type="match status" value="1"/>
</dbReference>
<dbReference type="EMBL" id="AGNL01008355">
    <property type="protein sequence ID" value="EJK70570.1"/>
    <property type="molecule type" value="Genomic_DNA"/>
</dbReference>
<evidence type="ECO:0000313" key="3">
    <source>
        <dbReference type="Proteomes" id="UP000266841"/>
    </source>
</evidence>
<name>K0SYT7_THAOC</name>
<dbReference type="PROSITE" id="PS51462">
    <property type="entry name" value="NUDIX"/>
    <property type="match status" value="1"/>
</dbReference>
<dbReference type="SUPFAM" id="SSF55811">
    <property type="entry name" value="Nudix"/>
    <property type="match status" value="1"/>
</dbReference>
<feature type="domain" description="Nudix hydrolase" evidence="1">
    <location>
        <begin position="149"/>
        <end position="324"/>
    </location>
</feature>
<dbReference type="AlphaFoldDB" id="K0SYT7"/>
<gene>
    <name evidence="2" type="ORF">THAOC_08059</name>
</gene>
<reference evidence="2 3" key="1">
    <citation type="journal article" date="2012" name="Genome Biol.">
        <title>Genome and low-iron response of an oceanic diatom adapted to chronic iron limitation.</title>
        <authorList>
            <person name="Lommer M."/>
            <person name="Specht M."/>
            <person name="Roy A.S."/>
            <person name="Kraemer L."/>
            <person name="Andreson R."/>
            <person name="Gutowska M.A."/>
            <person name="Wolf J."/>
            <person name="Bergner S.V."/>
            <person name="Schilhabel M.B."/>
            <person name="Klostermeier U.C."/>
            <person name="Beiko R.G."/>
            <person name="Rosenstiel P."/>
            <person name="Hippler M."/>
            <person name="Laroche J."/>
        </authorList>
    </citation>
    <scope>NUCLEOTIDE SEQUENCE [LARGE SCALE GENOMIC DNA]</scope>
    <source>
        <strain evidence="2 3">CCMP1005</strain>
    </source>
</reference>
<dbReference type="eggNOG" id="ENOG502SGXJ">
    <property type="taxonomic scope" value="Eukaryota"/>
</dbReference>
<comment type="caution">
    <text evidence="2">The sequence shown here is derived from an EMBL/GenBank/DDBJ whole genome shotgun (WGS) entry which is preliminary data.</text>
</comment>
<accession>K0SYT7</accession>
<dbReference type="InterPro" id="IPR015797">
    <property type="entry name" value="NUDIX_hydrolase-like_dom_sf"/>
</dbReference>